<proteinExistence type="predicted"/>
<keyword evidence="2" id="KW-0677">Repeat</keyword>
<dbReference type="Pfam" id="PF01344">
    <property type="entry name" value="Kelch_1"/>
    <property type="match status" value="3"/>
</dbReference>
<dbReference type="FunFam" id="1.25.40.420:FF:000001">
    <property type="entry name" value="Kelch-like family member 12"/>
    <property type="match status" value="1"/>
</dbReference>
<dbReference type="Gene3D" id="2.120.10.80">
    <property type="entry name" value="Kelch-type beta propeller"/>
    <property type="match status" value="1"/>
</dbReference>
<organism evidence="6 7">
    <name type="scientific">Zootermopsis nevadensis</name>
    <name type="common">Dampwood termite</name>
    <dbReference type="NCBI Taxonomy" id="136037"/>
    <lineage>
        <taxon>Eukaryota</taxon>
        <taxon>Metazoa</taxon>
        <taxon>Ecdysozoa</taxon>
        <taxon>Arthropoda</taxon>
        <taxon>Hexapoda</taxon>
        <taxon>Insecta</taxon>
        <taxon>Pterygota</taxon>
        <taxon>Neoptera</taxon>
        <taxon>Polyneoptera</taxon>
        <taxon>Dictyoptera</taxon>
        <taxon>Blattodea</taxon>
        <taxon>Blattoidea</taxon>
        <taxon>Termitoidae</taxon>
        <taxon>Termopsidae</taxon>
        <taxon>Zootermopsis</taxon>
    </lineage>
</organism>
<dbReference type="SMART" id="SM00612">
    <property type="entry name" value="Kelch"/>
    <property type="match status" value="3"/>
</dbReference>
<name>A0A067R7T5_ZOONE</name>
<sequence>MLLAPIGQSILGGENSVPTNRLPYNSRQRKPSIDSDSSSAADIPYGPAADEYKFVEPGHSQKVLLGLNELRKEGHFCDVTLSVDGVKFPAHRNVLASLSPYFKAMFTNKLAESQQSVVAVNGIESAMMALLLEYAYTSTVVITQSNVQSLLSAASLLQVIPVMAATCMFLEQHMDTNNCVGIHCFAEAHACTELQKRAGQYTLKNFWDVSHGDEFLGLPSIKLMEFISSDDLQVEREEIVFQAVTRWFNHDPEQRRTDFHKVLEHVRLPLLSPYFLHDCVESQAVVRQSSECRHLVEEAKMYHLLPDRRPELQSPRTRHRNSAGTIQVIVAVGGEDDKVVLRSVECYDPVSHQWHTLACLPFAVSKHGLVASGKNTLYLAGGEFPDGSASRSMWRYDPILDVWQEMAPMLVPRSELGLAMLDGSVYAVGGWEGSFRLDSVERYDPDTNSWHIIAPMKMAVTSPAVVAHDGMLYVTGMKCQNTFKLIHGL</sequence>
<protein>
    <submittedName>
        <fullName evidence="6">Kelch-like protein 20</fullName>
    </submittedName>
</protein>
<evidence type="ECO:0000256" key="2">
    <source>
        <dbReference type="ARBA" id="ARBA00022737"/>
    </source>
</evidence>
<dbReference type="Gene3D" id="3.30.710.10">
    <property type="entry name" value="Potassium Channel Kv1.1, Chain A"/>
    <property type="match status" value="1"/>
</dbReference>
<dbReference type="InParanoid" id="A0A067R7T5"/>
<reference evidence="6 7" key="1">
    <citation type="journal article" date="2014" name="Nat. Commun.">
        <title>Molecular traces of alternative social organization in a termite genome.</title>
        <authorList>
            <person name="Terrapon N."/>
            <person name="Li C."/>
            <person name="Robertson H.M."/>
            <person name="Ji L."/>
            <person name="Meng X."/>
            <person name="Booth W."/>
            <person name="Chen Z."/>
            <person name="Childers C.P."/>
            <person name="Glastad K.M."/>
            <person name="Gokhale K."/>
            <person name="Gowin J."/>
            <person name="Gronenberg W."/>
            <person name="Hermansen R.A."/>
            <person name="Hu H."/>
            <person name="Hunt B.G."/>
            <person name="Huylmans A.K."/>
            <person name="Khalil S.M."/>
            <person name="Mitchell R.D."/>
            <person name="Munoz-Torres M.C."/>
            <person name="Mustard J.A."/>
            <person name="Pan H."/>
            <person name="Reese J.T."/>
            <person name="Scharf M.E."/>
            <person name="Sun F."/>
            <person name="Vogel H."/>
            <person name="Xiao J."/>
            <person name="Yang W."/>
            <person name="Yang Z."/>
            <person name="Yang Z."/>
            <person name="Zhou J."/>
            <person name="Zhu J."/>
            <person name="Brent C.S."/>
            <person name="Elsik C.G."/>
            <person name="Goodisman M.A."/>
            <person name="Liberles D.A."/>
            <person name="Roe R.M."/>
            <person name="Vargo E.L."/>
            <person name="Vilcinskas A."/>
            <person name="Wang J."/>
            <person name="Bornberg-Bauer E."/>
            <person name="Korb J."/>
            <person name="Zhang G."/>
            <person name="Liebig J."/>
        </authorList>
    </citation>
    <scope>NUCLEOTIDE SEQUENCE [LARGE SCALE GENOMIC DNA]</scope>
    <source>
        <tissue evidence="6">Whole organism</tissue>
    </source>
</reference>
<dbReference type="FunFam" id="3.30.710.10:FF:000001">
    <property type="entry name" value="Kelch-like family member 20"/>
    <property type="match status" value="1"/>
</dbReference>
<dbReference type="PANTHER" id="PTHR45632:SF17">
    <property type="entry name" value="KELCH-LIKE PROTEIN 31"/>
    <property type="match status" value="1"/>
</dbReference>
<dbReference type="InterPro" id="IPR011333">
    <property type="entry name" value="SKP1/BTB/POZ_sf"/>
</dbReference>
<dbReference type="GO" id="GO:0003779">
    <property type="term" value="F:actin binding"/>
    <property type="evidence" value="ECO:0007669"/>
    <property type="project" value="UniProtKB-KW"/>
</dbReference>
<dbReference type="SMART" id="SM00225">
    <property type="entry name" value="BTB"/>
    <property type="match status" value="1"/>
</dbReference>
<evidence type="ECO:0000313" key="7">
    <source>
        <dbReference type="Proteomes" id="UP000027135"/>
    </source>
</evidence>
<dbReference type="InterPro" id="IPR000210">
    <property type="entry name" value="BTB/POZ_dom"/>
</dbReference>
<accession>A0A067R7T5</accession>
<dbReference type="Gene3D" id="1.25.40.420">
    <property type="match status" value="1"/>
</dbReference>
<dbReference type="InterPro" id="IPR015915">
    <property type="entry name" value="Kelch-typ_b-propeller"/>
</dbReference>
<dbReference type="GO" id="GO:0005737">
    <property type="term" value="C:cytoplasm"/>
    <property type="evidence" value="ECO:0007669"/>
    <property type="project" value="UniProtKB-ARBA"/>
</dbReference>
<evidence type="ECO:0000256" key="1">
    <source>
        <dbReference type="ARBA" id="ARBA00022441"/>
    </source>
</evidence>
<dbReference type="SUPFAM" id="SSF117281">
    <property type="entry name" value="Kelch motif"/>
    <property type="match status" value="1"/>
</dbReference>
<dbReference type="Pfam" id="PF07707">
    <property type="entry name" value="BACK"/>
    <property type="match status" value="1"/>
</dbReference>
<dbReference type="OMA" id="ERRYKPG"/>
<keyword evidence="1" id="KW-0880">Kelch repeat</keyword>
<feature type="compositionally biased region" description="Polar residues" evidence="4">
    <location>
        <begin position="16"/>
        <end position="26"/>
    </location>
</feature>
<evidence type="ECO:0000256" key="3">
    <source>
        <dbReference type="ARBA" id="ARBA00023203"/>
    </source>
</evidence>
<feature type="region of interest" description="Disordered" evidence="4">
    <location>
        <begin position="14"/>
        <end position="40"/>
    </location>
</feature>
<dbReference type="PANTHER" id="PTHR45632">
    <property type="entry name" value="LD33804P"/>
    <property type="match status" value="1"/>
</dbReference>
<dbReference type="SMART" id="SM00875">
    <property type="entry name" value="BACK"/>
    <property type="match status" value="1"/>
</dbReference>
<gene>
    <name evidence="6" type="ORF">L798_06521</name>
</gene>
<dbReference type="InterPro" id="IPR006652">
    <property type="entry name" value="Kelch_1"/>
</dbReference>
<evidence type="ECO:0000313" key="6">
    <source>
        <dbReference type="EMBL" id="KDR19478.1"/>
    </source>
</evidence>
<evidence type="ECO:0000256" key="4">
    <source>
        <dbReference type="SAM" id="MobiDB-lite"/>
    </source>
</evidence>
<dbReference type="Proteomes" id="UP000027135">
    <property type="component" value="Unassembled WGS sequence"/>
</dbReference>
<keyword evidence="3" id="KW-0009">Actin-binding</keyword>
<dbReference type="PROSITE" id="PS50097">
    <property type="entry name" value="BTB"/>
    <property type="match status" value="1"/>
</dbReference>
<dbReference type="InterPro" id="IPR011705">
    <property type="entry name" value="BACK"/>
</dbReference>
<feature type="domain" description="BTB" evidence="5">
    <location>
        <begin position="77"/>
        <end position="144"/>
    </location>
</feature>
<dbReference type="SUPFAM" id="SSF54695">
    <property type="entry name" value="POZ domain"/>
    <property type="match status" value="1"/>
</dbReference>
<dbReference type="Pfam" id="PF00651">
    <property type="entry name" value="BTB"/>
    <property type="match status" value="1"/>
</dbReference>
<dbReference type="STRING" id="136037.A0A067R7T5"/>
<keyword evidence="7" id="KW-1185">Reference proteome</keyword>
<dbReference type="EMBL" id="KK852649">
    <property type="protein sequence ID" value="KDR19478.1"/>
    <property type="molecule type" value="Genomic_DNA"/>
</dbReference>
<dbReference type="AlphaFoldDB" id="A0A067R7T5"/>
<dbReference type="eggNOG" id="KOG4441">
    <property type="taxonomic scope" value="Eukaryota"/>
</dbReference>
<evidence type="ECO:0000259" key="5">
    <source>
        <dbReference type="PROSITE" id="PS50097"/>
    </source>
</evidence>